<dbReference type="InterPro" id="IPR054575">
    <property type="entry name" value="At5g48480-like_C"/>
</dbReference>
<dbReference type="AlphaFoldDB" id="A0AAN8W2H7"/>
<organism evidence="2 3">
    <name type="scientific">Dillenia turbinata</name>
    <dbReference type="NCBI Taxonomy" id="194707"/>
    <lineage>
        <taxon>Eukaryota</taxon>
        <taxon>Viridiplantae</taxon>
        <taxon>Streptophyta</taxon>
        <taxon>Embryophyta</taxon>
        <taxon>Tracheophyta</taxon>
        <taxon>Spermatophyta</taxon>
        <taxon>Magnoliopsida</taxon>
        <taxon>eudicotyledons</taxon>
        <taxon>Gunneridae</taxon>
        <taxon>Pentapetalae</taxon>
        <taxon>Dilleniales</taxon>
        <taxon>Dilleniaceae</taxon>
        <taxon>Dillenia</taxon>
    </lineage>
</organism>
<evidence type="ECO:0000313" key="2">
    <source>
        <dbReference type="EMBL" id="KAK6937887.1"/>
    </source>
</evidence>
<dbReference type="EMBL" id="JBAMMX010000006">
    <property type="protein sequence ID" value="KAK6937887.1"/>
    <property type="molecule type" value="Genomic_DNA"/>
</dbReference>
<dbReference type="Gene3D" id="3.10.180.10">
    <property type="entry name" value="2,3-Dihydroxybiphenyl 1,2-Dioxygenase, domain 1"/>
    <property type="match status" value="1"/>
</dbReference>
<keyword evidence="3" id="KW-1185">Reference proteome</keyword>
<name>A0AAN8W2H7_9MAGN</name>
<feature type="domain" description="VOC" evidence="1">
    <location>
        <begin position="17"/>
        <end position="151"/>
    </location>
</feature>
<dbReference type="Proteomes" id="UP001370490">
    <property type="component" value="Unassembled WGS sequence"/>
</dbReference>
<dbReference type="PANTHER" id="PTHR34109:SF1">
    <property type="entry name" value="VOC DOMAIN-CONTAINING PROTEIN"/>
    <property type="match status" value="1"/>
</dbReference>
<dbReference type="InterPro" id="IPR037523">
    <property type="entry name" value="VOC_core"/>
</dbReference>
<dbReference type="PROSITE" id="PS51819">
    <property type="entry name" value="VOC"/>
    <property type="match status" value="1"/>
</dbReference>
<gene>
    <name evidence="2" type="ORF">RJ641_031395</name>
</gene>
<dbReference type="SUPFAM" id="SSF54593">
    <property type="entry name" value="Glyoxalase/Bleomycin resistance protein/Dihydroxybiphenyl dioxygenase"/>
    <property type="match status" value="1"/>
</dbReference>
<proteinExistence type="predicted"/>
<evidence type="ECO:0000259" key="1">
    <source>
        <dbReference type="PROSITE" id="PS51819"/>
    </source>
</evidence>
<dbReference type="CDD" id="cd07246">
    <property type="entry name" value="VOC_like"/>
    <property type="match status" value="1"/>
</dbReference>
<dbReference type="PANTHER" id="PTHR34109">
    <property type="entry name" value="BNAUNNG04460D PROTEIN-RELATED"/>
    <property type="match status" value="1"/>
</dbReference>
<accession>A0AAN8W2H7</accession>
<evidence type="ECO:0000313" key="3">
    <source>
        <dbReference type="Proteomes" id="UP001370490"/>
    </source>
</evidence>
<sequence>MAQVQNGGSEKAVTFFSVKPQLIVEAPKATDAVQFYKAAFGAEEVNRSLHPKRKADQDLPLILSAELKLGSSVILISDQVDDSLTPSKSEGANVGCVMCLEAEDVEAALKNAVAAGASAIGEIMEGEGACGGGIVAKLKDPYGFVWLISSASTKRMCTAAEPEA</sequence>
<protein>
    <submittedName>
        <fullName evidence="2">Glyoxalase-like domain, group 6</fullName>
    </submittedName>
</protein>
<dbReference type="Pfam" id="PF22656">
    <property type="entry name" value="At5g48480-like_N"/>
    <property type="match status" value="1"/>
</dbReference>
<dbReference type="InterPro" id="IPR054576">
    <property type="entry name" value="At5g48480-like_N"/>
</dbReference>
<dbReference type="Pfam" id="PF22650">
    <property type="entry name" value="At5g48480-like_C"/>
    <property type="match status" value="1"/>
</dbReference>
<dbReference type="InterPro" id="IPR029068">
    <property type="entry name" value="Glyas_Bleomycin-R_OHBP_Dase"/>
</dbReference>
<reference evidence="2 3" key="1">
    <citation type="submission" date="2023-12" db="EMBL/GenBank/DDBJ databases">
        <title>A high-quality genome assembly for Dillenia turbinata (Dilleniales).</title>
        <authorList>
            <person name="Chanderbali A."/>
        </authorList>
    </citation>
    <scope>NUCLEOTIDE SEQUENCE [LARGE SCALE GENOMIC DNA]</scope>
    <source>
        <strain evidence="2">LSX21</strain>
        <tissue evidence="2">Leaf</tissue>
    </source>
</reference>
<comment type="caution">
    <text evidence="2">The sequence shown here is derived from an EMBL/GenBank/DDBJ whole genome shotgun (WGS) entry which is preliminary data.</text>
</comment>